<dbReference type="Pfam" id="PF09660">
    <property type="entry name" value="DUF2397"/>
    <property type="match status" value="1"/>
</dbReference>
<comment type="caution">
    <text evidence="1">The sequence shown here is derived from an EMBL/GenBank/DDBJ whole genome shotgun (WGS) entry which is preliminary data.</text>
</comment>
<dbReference type="EMBL" id="JACHIA010000001">
    <property type="protein sequence ID" value="MBB6068495.1"/>
    <property type="molecule type" value="Genomic_DNA"/>
</dbReference>
<organism evidence="1 2">
    <name type="scientific">Longimicrobium terrae</name>
    <dbReference type="NCBI Taxonomy" id="1639882"/>
    <lineage>
        <taxon>Bacteria</taxon>
        <taxon>Pseudomonadati</taxon>
        <taxon>Gemmatimonadota</taxon>
        <taxon>Longimicrobiia</taxon>
        <taxon>Longimicrobiales</taxon>
        <taxon>Longimicrobiaceae</taxon>
        <taxon>Longimicrobium</taxon>
    </lineage>
</organism>
<dbReference type="RefSeq" id="WP_170030626.1">
    <property type="nucleotide sequence ID" value="NZ_JABDTL010000001.1"/>
</dbReference>
<name>A0A841GV25_9BACT</name>
<dbReference type="Proteomes" id="UP000582837">
    <property type="component" value="Unassembled WGS sequence"/>
</dbReference>
<reference evidence="1 2" key="1">
    <citation type="submission" date="2020-08" db="EMBL/GenBank/DDBJ databases">
        <title>Genomic Encyclopedia of Type Strains, Phase IV (KMG-IV): sequencing the most valuable type-strain genomes for metagenomic binning, comparative biology and taxonomic classification.</title>
        <authorList>
            <person name="Goeker M."/>
        </authorList>
    </citation>
    <scope>NUCLEOTIDE SEQUENCE [LARGE SCALE GENOMIC DNA]</scope>
    <source>
        <strain evidence="1 2">DSM 29007</strain>
    </source>
</reference>
<accession>A0A841GV25</accession>
<evidence type="ECO:0000313" key="2">
    <source>
        <dbReference type="Proteomes" id="UP000582837"/>
    </source>
</evidence>
<dbReference type="AlphaFoldDB" id="A0A841GV25"/>
<dbReference type="InterPro" id="IPR013493">
    <property type="entry name" value="CHP02677"/>
</dbReference>
<proteinExistence type="predicted"/>
<sequence length="510" mass="58334">MDTPERLLIDDLLMSRVNEVNYLVAPGTPAYRPIVRFFHQRYESGETGWLWPGEVAAFIRANHPHHPAYSDEECEAHLKQLEAWGVLTSEQDVNQARTIEEFVRAARRYQISETARVIESMVIRLAQQDGSRGSLDTTRLARLRDALFELGRVLADLDPARAPHDVLRRVEGLWNAADDARREMREQAVRYMRELEHDRMPTAADLVVFLKYKRMLRDYLDEFALGLKDFVERTRDLFDDWAAAGLDVRLAAALARNERERKADLRPEEEVRAVFEGQIRSMRGFSARGGDAEILQGRTTARVRGLVEQIERVVTERRNALNRARDLRLLAQAFRRAESDDDAHRLASAAFGWGTPRHMRAYNADAAAELDPGASVWLQPPWDVELRPRVRGNPSFRAVTPMADRGIQKAELRARVLEQKRAESRFWDTVFGDGDLALDGLALRSPGDRSRVVRLVRDCLRSPDRHVRLTDGSRVEILPPDDPRQIAEIAAPDGFLYLRAFRLRRTPSAP</sequence>
<protein>
    <submittedName>
        <fullName evidence="1">Uncharacterized protein (TIGR02677 family)</fullName>
    </submittedName>
</protein>
<dbReference type="NCBIfam" id="TIGR02677">
    <property type="entry name" value="TIGR02677 family protein"/>
    <property type="match status" value="1"/>
</dbReference>
<keyword evidence="2" id="KW-1185">Reference proteome</keyword>
<gene>
    <name evidence="1" type="ORF">HNQ61_000106</name>
</gene>
<evidence type="ECO:0000313" key="1">
    <source>
        <dbReference type="EMBL" id="MBB6068495.1"/>
    </source>
</evidence>